<dbReference type="Proteomes" id="UP000295301">
    <property type="component" value="Unassembled WGS sequence"/>
</dbReference>
<dbReference type="RefSeq" id="WP_133361857.1">
    <property type="nucleotide sequence ID" value="NZ_SMUV01000074.1"/>
</dbReference>
<accession>A0A4R5UQF8</accession>
<dbReference type="EMBL" id="SMUV01000074">
    <property type="protein sequence ID" value="TDK41289.1"/>
    <property type="molecule type" value="Genomic_DNA"/>
</dbReference>
<evidence type="ECO:0000256" key="1">
    <source>
        <dbReference type="SAM" id="Phobius"/>
    </source>
</evidence>
<organism evidence="2 3">
    <name type="scientific">Antarcticimicrobium luteum</name>
    <dbReference type="NCBI Taxonomy" id="2547397"/>
    <lineage>
        <taxon>Bacteria</taxon>
        <taxon>Pseudomonadati</taxon>
        <taxon>Pseudomonadota</taxon>
        <taxon>Alphaproteobacteria</taxon>
        <taxon>Rhodobacterales</taxon>
        <taxon>Paracoccaceae</taxon>
        <taxon>Antarcticimicrobium</taxon>
    </lineage>
</organism>
<dbReference type="InterPro" id="IPR010718">
    <property type="entry name" value="DUF1294"/>
</dbReference>
<proteinExistence type="predicted"/>
<evidence type="ECO:0000313" key="2">
    <source>
        <dbReference type="EMBL" id="TDK41289.1"/>
    </source>
</evidence>
<keyword evidence="1" id="KW-1133">Transmembrane helix</keyword>
<keyword evidence="1" id="KW-0472">Membrane</keyword>
<dbReference type="OrthoDB" id="72963at2"/>
<dbReference type="Pfam" id="PF06961">
    <property type="entry name" value="DUF1294"/>
    <property type="match status" value="1"/>
</dbReference>
<gene>
    <name evidence="2" type="ORF">E1832_21635</name>
</gene>
<keyword evidence="3" id="KW-1185">Reference proteome</keyword>
<keyword evidence="1" id="KW-0812">Transmembrane</keyword>
<sequence length="136" mass="15335">MLPVALTVLNLFTLFLFDWDKSQAARQGWRISERSFLFLAFCGGWPALKLGQWLFRHKTRKQPFKTLLTLMIGLNLLTVAVLGSLAGPELRARAFGWPEAPLSTWLTQSRPHLPSVGVGRDSPAQGTHRFFQSARD</sequence>
<dbReference type="AlphaFoldDB" id="A0A4R5UQF8"/>
<comment type="caution">
    <text evidence="2">The sequence shown here is derived from an EMBL/GenBank/DDBJ whole genome shotgun (WGS) entry which is preliminary data.</text>
</comment>
<feature type="transmembrane region" description="Helical" evidence="1">
    <location>
        <begin position="67"/>
        <end position="87"/>
    </location>
</feature>
<protein>
    <submittedName>
        <fullName evidence="2">DUF1294 domain-containing protein</fullName>
    </submittedName>
</protein>
<name>A0A4R5UQF8_9RHOB</name>
<reference evidence="2 3" key="1">
    <citation type="submission" date="2019-03" db="EMBL/GenBank/DDBJ databases">
        <title>Ruegeria lutea sp. nov., a novel strain, isolated from marine sediment, the Masan Bay, South Korea.</title>
        <authorList>
            <person name="Kim J."/>
            <person name="Kim D.-Y."/>
            <person name="Lee S.-S."/>
        </authorList>
    </citation>
    <scope>NUCLEOTIDE SEQUENCE [LARGE SCALE GENOMIC DNA]</scope>
    <source>
        <strain evidence="2 3">318-1</strain>
    </source>
</reference>
<evidence type="ECO:0000313" key="3">
    <source>
        <dbReference type="Proteomes" id="UP000295301"/>
    </source>
</evidence>